<dbReference type="Pfam" id="PF06210">
    <property type="entry name" value="DUF1003"/>
    <property type="match status" value="1"/>
</dbReference>
<comment type="caution">
    <text evidence="3">The sequence shown here is derived from an EMBL/GenBank/DDBJ whole genome shotgun (WGS) entry which is preliminary data.</text>
</comment>
<keyword evidence="4" id="KW-1185">Reference proteome</keyword>
<evidence type="ECO:0000313" key="3">
    <source>
        <dbReference type="EMBL" id="RZU51168.1"/>
    </source>
</evidence>
<feature type="region of interest" description="Disordered" evidence="1">
    <location>
        <begin position="134"/>
        <end position="156"/>
    </location>
</feature>
<feature type="compositionally biased region" description="Polar residues" evidence="1">
    <location>
        <begin position="134"/>
        <end position="145"/>
    </location>
</feature>
<accession>A0A4Q7ZJU1</accession>
<dbReference type="AlphaFoldDB" id="A0A4Q7ZJU1"/>
<sequence>MKRPPALPAHPALLLHAQERRQSAENRVADRITAFAGSMKFVYLHVIWFAAWIGLRIEGYPYGLLTMIVSLEAIFLSTFVMISQNRADEKRQVLADAQWQTVRQEEQQNEDLLRLSNQILRLTTEIHAMNLAQSGSASHHSTPDQAQHEVSDPATQ</sequence>
<dbReference type="EMBL" id="SHKY01000001">
    <property type="protein sequence ID" value="RZU51168.1"/>
    <property type="molecule type" value="Genomic_DNA"/>
</dbReference>
<feature type="transmembrane region" description="Helical" evidence="2">
    <location>
        <begin position="32"/>
        <end position="54"/>
    </location>
</feature>
<proteinExistence type="predicted"/>
<dbReference type="RefSeq" id="WP_130509988.1">
    <property type="nucleotide sequence ID" value="NZ_SHKY01000001.1"/>
</dbReference>
<evidence type="ECO:0000256" key="2">
    <source>
        <dbReference type="SAM" id="Phobius"/>
    </source>
</evidence>
<feature type="transmembrane region" description="Helical" evidence="2">
    <location>
        <begin position="60"/>
        <end position="82"/>
    </location>
</feature>
<keyword evidence="2" id="KW-1133">Transmembrane helix</keyword>
<evidence type="ECO:0000256" key="1">
    <source>
        <dbReference type="SAM" id="MobiDB-lite"/>
    </source>
</evidence>
<dbReference type="Proteomes" id="UP000292564">
    <property type="component" value="Unassembled WGS sequence"/>
</dbReference>
<reference evidence="3 4" key="1">
    <citation type="submission" date="2019-02" db="EMBL/GenBank/DDBJ databases">
        <title>Sequencing the genomes of 1000 actinobacteria strains.</title>
        <authorList>
            <person name="Klenk H.-P."/>
        </authorList>
    </citation>
    <scope>NUCLEOTIDE SEQUENCE [LARGE SCALE GENOMIC DNA]</scope>
    <source>
        <strain evidence="3 4">DSM 45162</strain>
    </source>
</reference>
<keyword evidence="2" id="KW-0812">Transmembrane</keyword>
<evidence type="ECO:0000313" key="4">
    <source>
        <dbReference type="Proteomes" id="UP000292564"/>
    </source>
</evidence>
<gene>
    <name evidence="3" type="ORF">EV385_2969</name>
</gene>
<keyword evidence="2" id="KW-0472">Membrane</keyword>
<dbReference type="OrthoDB" id="9795736at2"/>
<dbReference type="InterPro" id="IPR010406">
    <property type="entry name" value="DUF1003"/>
</dbReference>
<name>A0A4Q7ZJU1_9ACTN</name>
<organism evidence="3 4">
    <name type="scientific">Krasilnikovia cinnamomea</name>
    <dbReference type="NCBI Taxonomy" id="349313"/>
    <lineage>
        <taxon>Bacteria</taxon>
        <taxon>Bacillati</taxon>
        <taxon>Actinomycetota</taxon>
        <taxon>Actinomycetes</taxon>
        <taxon>Micromonosporales</taxon>
        <taxon>Micromonosporaceae</taxon>
        <taxon>Krasilnikovia</taxon>
    </lineage>
</organism>
<protein>
    <submittedName>
        <fullName evidence="3">Uncharacterized protein DUF1003</fullName>
    </submittedName>
</protein>
<feature type="compositionally biased region" description="Basic and acidic residues" evidence="1">
    <location>
        <begin position="146"/>
        <end position="156"/>
    </location>
</feature>